<evidence type="ECO:0000313" key="3">
    <source>
        <dbReference type="Proteomes" id="UP000823775"/>
    </source>
</evidence>
<protein>
    <submittedName>
        <fullName evidence="2">Uncharacterized protein</fullName>
    </submittedName>
</protein>
<sequence length="112" mass="12851">QMSVEKIEMTKIFSKLKSDCKVLKSEKIELENTNKTLKDEINKSEETISIQKSETSKLIETVSSLKTELITIKEGKTSSSDIITHEQGFLEAEINSLKRELYKEKKKISKLQ</sequence>
<feature type="non-terminal residue" evidence="2">
    <location>
        <position position="1"/>
    </location>
</feature>
<keyword evidence="3" id="KW-1185">Reference proteome</keyword>
<evidence type="ECO:0000313" key="2">
    <source>
        <dbReference type="EMBL" id="MCE5166993.1"/>
    </source>
</evidence>
<reference evidence="2 3" key="1">
    <citation type="journal article" date="2021" name="BMC Genomics">
        <title>Datura genome reveals duplications of psychoactive alkaloid biosynthetic genes and high mutation rate following tissue culture.</title>
        <authorList>
            <person name="Rajewski A."/>
            <person name="Carter-House D."/>
            <person name="Stajich J."/>
            <person name="Litt A."/>
        </authorList>
    </citation>
    <scope>NUCLEOTIDE SEQUENCE [LARGE SCALE GENOMIC DNA]</scope>
    <source>
        <strain evidence="2">AR-01</strain>
    </source>
</reference>
<accession>A0ABS8Y5Q2</accession>
<name>A0ABS8Y5Q2_DATST</name>
<dbReference type="Proteomes" id="UP000823775">
    <property type="component" value="Unassembled WGS sequence"/>
</dbReference>
<gene>
    <name evidence="2" type="ORF">HAX54_032939</name>
</gene>
<feature type="non-terminal residue" evidence="2">
    <location>
        <position position="112"/>
    </location>
</feature>
<feature type="coiled-coil region" evidence="1">
    <location>
        <begin position="13"/>
        <end position="54"/>
    </location>
</feature>
<dbReference type="EMBL" id="JACEIK010042006">
    <property type="protein sequence ID" value="MCE5166993.1"/>
    <property type="molecule type" value="Genomic_DNA"/>
</dbReference>
<organism evidence="2 3">
    <name type="scientific">Datura stramonium</name>
    <name type="common">Jimsonweed</name>
    <name type="synonym">Common thornapple</name>
    <dbReference type="NCBI Taxonomy" id="4076"/>
    <lineage>
        <taxon>Eukaryota</taxon>
        <taxon>Viridiplantae</taxon>
        <taxon>Streptophyta</taxon>
        <taxon>Embryophyta</taxon>
        <taxon>Tracheophyta</taxon>
        <taxon>Spermatophyta</taxon>
        <taxon>Magnoliopsida</taxon>
        <taxon>eudicotyledons</taxon>
        <taxon>Gunneridae</taxon>
        <taxon>Pentapetalae</taxon>
        <taxon>asterids</taxon>
        <taxon>lamiids</taxon>
        <taxon>Solanales</taxon>
        <taxon>Solanaceae</taxon>
        <taxon>Solanoideae</taxon>
        <taxon>Datureae</taxon>
        <taxon>Datura</taxon>
    </lineage>
</organism>
<comment type="caution">
    <text evidence="2">The sequence shown here is derived from an EMBL/GenBank/DDBJ whole genome shotgun (WGS) entry which is preliminary data.</text>
</comment>
<evidence type="ECO:0000256" key="1">
    <source>
        <dbReference type="SAM" id="Coils"/>
    </source>
</evidence>
<keyword evidence="1" id="KW-0175">Coiled coil</keyword>
<proteinExistence type="predicted"/>